<organism evidence="3 4">
    <name type="scientific">Crassostrea virginica</name>
    <name type="common">Eastern oyster</name>
    <dbReference type="NCBI Taxonomy" id="6565"/>
    <lineage>
        <taxon>Eukaryota</taxon>
        <taxon>Metazoa</taxon>
        <taxon>Spiralia</taxon>
        <taxon>Lophotrochozoa</taxon>
        <taxon>Mollusca</taxon>
        <taxon>Bivalvia</taxon>
        <taxon>Autobranchia</taxon>
        <taxon>Pteriomorphia</taxon>
        <taxon>Ostreida</taxon>
        <taxon>Ostreoidea</taxon>
        <taxon>Ostreidae</taxon>
        <taxon>Crassostrea</taxon>
    </lineage>
</organism>
<gene>
    <name evidence="4" type="primary">LOC111103262</name>
</gene>
<keyword evidence="1" id="KW-0812">Transmembrane</keyword>
<dbReference type="SUPFAM" id="SSF57184">
    <property type="entry name" value="Growth factor receptor domain"/>
    <property type="match status" value="1"/>
</dbReference>
<keyword evidence="2" id="KW-0732">Signal</keyword>
<evidence type="ECO:0000256" key="2">
    <source>
        <dbReference type="SAM" id="SignalP"/>
    </source>
</evidence>
<evidence type="ECO:0000313" key="3">
    <source>
        <dbReference type="Proteomes" id="UP000694844"/>
    </source>
</evidence>
<evidence type="ECO:0000313" key="4">
    <source>
        <dbReference type="RefSeq" id="XP_022292096.1"/>
    </source>
</evidence>
<dbReference type="AlphaFoldDB" id="A0A8B8ALV0"/>
<keyword evidence="1" id="KW-1133">Transmembrane helix</keyword>
<reference evidence="4" key="1">
    <citation type="submission" date="2025-08" db="UniProtKB">
        <authorList>
            <consortium name="RefSeq"/>
        </authorList>
    </citation>
    <scope>IDENTIFICATION</scope>
    <source>
        <tissue evidence="4">Whole sample</tissue>
    </source>
</reference>
<dbReference type="GeneID" id="111103262"/>
<dbReference type="Proteomes" id="UP000694844">
    <property type="component" value="Chromosome 7"/>
</dbReference>
<feature type="signal peptide" evidence="2">
    <location>
        <begin position="1"/>
        <end position="25"/>
    </location>
</feature>
<proteinExistence type="predicted"/>
<name>A0A8B8ALV0_CRAVI</name>
<dbReference type="Gene3D" id="2.10.220.10">
    <property type="entry name" value="Hormone Receptor, Insulin-like Growth Factor Receptor 1, Chain A, domain 2"/>
    <property type="match status" value="1"/>
</dbReference>
<dbReference type="OrthoDB" id="6136548at2759"/>
<evidence type="ECO:0000256" key="1">
    <source>
        <dbReference type="SAM" id="Phobius"/>
    </source>
</evidence>
<feature type="transmembrane region" description="Helical" evidence="1">
    <location>
        <begin position="598"/>
        <end position="625"/>
    </location>
</feature>
<keyword evidence="1" id="KW-0472">Membrane</keyword>
<sequence length="655" mass="74345">MKSFSLFHFLAFFALSFQNSQESDADCLPTEVMVRVFDEYHGWRHKCKNVCPENQYVYRARCYTTCPISTFPQENGFIKYCVNNGEFSCPESICRKESPFCFNDLCLATCPEYTVSYKKSCVLRCPPEEKYVTAYSCTGVCYSGNNKTCTQACPESHPFVFRSTYLNHCLDKCPLFTAVNGTRCNLNCPIERPYLYKGKCVSACPPERPFVSLWNTLFNKIPVCTDRCHEGMGSFQNVCVPVCPSDSPYEYRGECVRQCSEDRPYVKSTPSKRATIYYQQCVKTCPKSEKTWEKAKQCVFECPKTTLLFNKTCVSECPSSFPFNYTKENSEIKHECVKICPPHTYQYNYNCFDSCPTNLKYYLSNCTKECPKVSPYISSNNTTCVKSCGKHEVYSGNACAKICPEEHKYIDNKRCVKFCADTHDLQQKIKQGILCLKPPCPTNTSHLEGTNQCVERCPQNMLIINGICKNSTSCPDGKYKENSTIGVVCVGKCSSAFYVDGNRCVKKCSSKQVIDGRNCSVNCSSAKPYRFINVSDYENPMTVCVLYCPEGFLIFRNKCIEHDDCINKLRVVYQDGCYDSCPPPTVLDSRTTCSYDTVVLYTTLEAVSFSLAFILFLFILFMCCYKGRLGCKCKPSSAKELEDVATLVDESNEEI</sequence>
<protein>
    <submittedName>
        <fullName evidence="4">Proprotein convertase subtilisin/kexin type 5-like isoform X1</fullName>
    </submittedName>
</protein>
<dbReference type="InterPro" id="IPR009030">
    <property type="entry name" value="Growth_fac_rcpt_cys_sf"/>
</dbReference>
<keyword evidence="3" id="KW-1185">Reference proteome</keyword>
<dbReference type="KEGG" id="cvn:111103262"/>
<feature type="chain" id="PRO_5034158663" evidence="2">
    <location>
        <begin position="26"/>
        <end position="655"/>
    </location>
</feature>
<accession>A0A8B8ALV0</accession>
<dbReference type="RefSeq" id="XP_022292096.1">
    <property type="nucleotide sequence ID" value="XM_022436388.1"/>
</dbReference>